<evidence type="ECO:0000256" key="1">
    <source>
        <dbReference type="ARBA" id="ARBA00004319"/>
    </source>
</evidence>
<dbReference type="FunFam" id="1.20.1270.10:FF:000002">
    <property type="entry name" value="Heat shock 70 kDa protein 4"/>
    <property type="match status" value="1"/>
</dbReference>
<keyword evidence="2 9" id="KW-0732">Signal</keyword>
<dbReference type="PRINTS" id="PR00301">
    <property type="entry name" value="HEATSHOCK70"/>
</dbReference>
<feature type="chain" id="PRO_5029464765" description="Heat shock 70 kDa protein 17" evidence="9">
    <location>
        <begin position="23"/>
        <end position="886"/>
    </location>
</feature>
<keyword evidence="4" id="KW-0256">Endoplasmic reticulum</keyword>
<dbReference type="FunFam" id="3.90.640.10:FF:000004">
    <property type="entry name" value="Heat shock 70 kDa protein 4"/>
    <property type="match status" value="1"/>
</dbReference>
<dbReference type="PANTHER" id="PTHR45639:SF3">
    <property type="entry name" value="HYPOXIA UP-REGULATED PROTEIN 1"/>
    <property type="match status" value="1"/>
</dbReference>
<feature type="signal peptide" evidence="9">
    <location>
        <begin position="1"/>
        <end position="22"/>
    </location>
</feature>
<dbReference type="Proteomes" id="UP000593561">
    <property type="component" value="Unassembled WGS sequence"/>
</dbReference>
<evidence type="ECO:0000256" key="4">
    <source>
        <dbReference type="ARBA" id="ARBA00022824"/>
    </source>
</evidence>
<dbReference type="Gene3D" id="1.20.1270.10">
    <property type="match status" value="1"/>
</dbReference>
<protein>
    <recommendedName>
        <fullName evidence="12">Heat shock 70 kDa protein 17</fullName>
    </recommendedName>
</protein>
<evidence type="ECO:0000256" key="2">
    <source>
        <dbReference type="ARBA" id="ARBA00022729"/>
    </source>
</evidence>
<dbReference type="GO" id="GO:0034663">
    <property type="term" value="C:endoplasmic reticulum chaperone complex"/>
    <property type="evidence" value="ECO:0007669"/>
    <property type="project" value="TreeGrafter"/>
</dbReference>
<sequence>MLFRLGIFLSLLSLFLIRSESAVSSIDLGSEWLKVAVVNLKPGQSPITIAINEMSKRKSPALVAFQSETRLLGEEAAGIVARYPDKVFSNLRDMIGKPYQDVKRSADSMYLPLDVVEDSRGAAKIRVSSDVSYSVEELLGMILKYASNLAEFHSKVTVKDAVISVPPYFGQAERKGLLKAAEMAGINVISLINEHSGAALQYGIDKDFSNESRHVILYDMGSSSTYAALVFYSAYNSKEFGRTVSVNQFQVKDVRWDSELGGQNMELRLVEYFADEFNKQVGNGVDVRKHPKAMAKLKKQVKRTKEILSANTAAPISVESLYDDRDFRSTITREKFEELCADLWDKSLVPVKEVLKHSGLKADDIYAVELIGGATRVPKLQATLQEYFGRKDLDKHLDADEAIVLGSALHAANLSDGIKLNRKLGMVDGSSYGFVVELDGADLSKDEATRLLLVPRMKKLPSKIFKSINHGKDFEVSLAYDHEDLLPPGITSPVFAHYAVSGLTDTAEKYSSRNLSAPIKTNLHFSLSRSGILSLDQADAVIQITEWIEVPKKNLTVENTTSASPNASVDNGANSTSEESNSNSESDGGVSNGSNSTVEEPSTTDLGTERKLKKRTFKIPLKIVEKTTGPGMPLSKESLAEAKRRLEALDKKDAERRRTAELKNNLEEYIYATKEKLETSEDFEKVSSNDERQSVIKKLDEVQEWLYTDGEDASASEFQDRLNSLKATADPIFFRFKELTARPEAVEVARQYLSDLKQSIRGWETEKPWLPKDRIDELSTSMDKLKTWLDEKEAEQKKTSGYSTPVFTSEEVYEKVFNLQDKAASIKRIPKPKPKVEKPVKNETETKSENTTSSEKDTSENDKPAGDSDSSTNEKVKGGSEPHDEL</sequence>
<dbReference type="SUPFAM" id="SSF53067">
    <property type="entry name" value="Actin-like ATPase domain"/>
    <property type="match status" value="2"/>
</dbReference>
<organism evidence="10 11">
    <name type="scientific">Gossypium davidsonii</name>
    <name type="common">Davidson's cotton</name>
    <name type="synonym">Gossypium klotzschianum subsp. davidsonii</name>
    <dbReference type="NCBI Taxonomy" id="34287"/>
    <lineage>
        <taxon>Eukaryota</taxon>
        <taxon>Viridiplantae</taxon>
        <taxon>Streptophyta</taxon>
        <taxon>Embryophyta</taxon>
        <taxon>Tracheophyta</taxon>
        <taxon>Spermatophyta</taxon>
        <taxon>Magnoliopsida</taxon>
        <taxon>eudicotyledons</taxon>
        <taxon>Gunneridae</taxon>
        <taxon>Pentapetalae</taxon>
        <taxon>rosids</taxon>
        <taxon>malvids</taxon>
        <taxon>Malvales</taxon>
        <taxon>Malvaceae</taxon>
        <taxon>Malvoideae</taxon>
        <taxon>Gossypium</taxon>
    </lineage>
</organism>
<dbReference type="InterPro" id="IPR043129">
    <property type="entry name" value="ATPase_NBD"/>
</dbReference>
<evidence type="ECO:0000256" key="9">
    <source>
        <dbReference type="SAM" id="SignalP"/>
    </source>
</evidence>
<dbReference type="EMBL" id="JABFAC010000010">
    <property type="protein sequence ID" value="MBA0627290.1"/>
    <property type="molecule type" value="Genomic_DNA"/>
</dbReference>
<dbReference type="GO" id="GO:0005788">
    <property type="term" value="C:endoplasmic reticulum lumen"/>
    <property type="evidence" value="ECO:0007669"/>
    <property type="project" value="UniProtKB-SubCell"/>
</dbReference>
<comment type="subcellular location">
    <subcellularLocation>
        <location evidence="1">Endoplasmic reticulum lumen</location>
    </subcellularLocation>
</comment>
<keyword evidence="6" id="KW-0143">Chaperone</keyword>
<evidence type="ECO:0000313" key="10">
    <source>
        <dbReference type="EMBL" id="MBA0627290.1"/>
    </source>
</evidence>
<evidence type="ECO:0000256" key="8">
    <source>
        <dbReference type="SAM" id="MobiDB-lite"/>
    </source>
</evidence>
<dbReference type="InterPro" id="IPR029048">
    <property type="entry name" value="HSP70_C_sf"/>
</dbReference>
<evidence type="ECO:0008006" key="12">
    <source>
        <dbReference type="Google" id="ProtNLM"/>
    </source>
</evidence>
<reference evidence="10 11" key="1">
    <citation type="journal article" date="2019" name="Genome Biol. Evol.">
        <title>Insights into the evolution of the New World diploid cottons (Gossypium, subgenus Houzingenia) based on genome sequencing.</title>
        <authorList>
            <person name="Grover C.E."/>
            <person name="Arick M.A. 2nd"/>
            <person name="Thrash A."/>
            <person name="Conover J.L."/>
            <person name="Sanders W.S."/>
            <person name="Peterson D.G."/>
            <person name="Frelichowski J.E."/>
            <person name="Scheffler J.A."/>
            <person name="Scheffler B.E."/>
            <person name="Wendel J.F."/>
        </authorList>
    </citation>
    <scope>NUCLEOTIDE SEQUENCE [LARGE SCALE GENOMIC DNA]</scope>
    <source>
        <strain evidence="10">27</strain>
        <tissue evidence="10">Leaf</tissue>
    </source>
</reference>
<dbReference type="GO" id="GO:0030968">
    <property type="term" value="P:endoplasmic reticulum unfolded protein response"/>
    <property type="evidence" value="ECO:0007669"/>
    <property type="project" value="TreeGrafter"/>
</dbReference>
<dbReference type="AlphaFoldDB" id="A0A7J8SNB2"/>
<dbReference type="Gene3D" id="3.90.640.10">
    <property type="entry name" value="Actin, Chain A, domain 4"/>
    <property type="match status" value="1"/>
</dbReference>
<dbReference type="CDD" id="cd10230">
    <property type="entry name" value="ASKHA_NBD_HSP70_HYOU1"/>
    <property type="match status" value="1"/>
</dbReference>
<comment type="similarity">
    <text evidence="7">Belongs to the heat shock protein 70 (TC 1.A.33) family. HSP110/SSE subfamily.</text>
</comment>
<evidence type="ECO:0000256" key="5">
    <source>
        <dbReference type="ARBA" id="ARBA00022840"/>
    </source>
</evidence>
<gene>
    <name evidence="10" type="ORF">Godav_004818</name>
</gene>
<accession>A0A7J8SNB2</accession>
<name>A0A7J8SNB2_GOSDV</name>
<feature type="region of interest" description="Disordered" evidence="8">
    <location>
        <begin position="559"/>
        <end position="611"/>
    </location>
</feature>
<proteinExistence type="inferred from homology"/>
<dbReference type="PROSITE" id="PS01036">
    <property type="entry name" value="HSP70_3"/>
    <property type="match status" value="1"/>
</dbReference>
<dbReference type="SUPFAM" id="SSF100934">
    <property type="entry name" value="Heat shock protein 70kD (HSP70), C-terminal subdomain"/>
    <property type="match status" value="1"/>
</dbReference>
<feature type="region of interest" description="Disordered" evidence="8">
    <location>
        <begin position="823"/>
        <end position="886"/>
    </location>
</feature>
<dbReference type="GO" id="GO:0140662">
    <property type="term" value="F:ATP-dependent protein folding chaperone"/>
    <property type="evidence" value="ECO:0007669"/>
    <property type="project" value="InterPro"/>
</dbReference>
<evidence type="ECO:0000256" key="6">
    <source>
        <dbReference type="ARBA" id="ARBA00023186"/>
    </source>
</evidence>
<keyword evidence="5" id="KW-0067">ATP-binding</keyword>
<evidence type="ECO:0000256" key="3">
    <source>
        <dbReference type="ARBA" id="ARBA00022741"/>
    </source>
</evidence>
<keyword evidence="11" id="KW-1185">Reference proteome</keyword>
<dbReference type="PANTHER" id="PTHR45639">
    <property type="entry name" value="HSC70CB, ISOFORM G-RELATED"/>
    <property type="match status" value="1"/>
</dbReference>
<dbReference type="Gene3D" id="3.30.420.40">
    <property type="match status" value="2"/>
</dbReference>
<dbReference type="GO" id="GO:0005524">
    <property type="term" value="F:ATP binding"/>
    <property type="evidence" value="ECO:0007669"/>
    <property type="project" value="UniProtKB-KW"/>
</dbReference>
<dbReference type="InterPro" id="IPR013126">
    <property type="entry name" value="Hsp_70_fam"/>
</dbReference>
<dbReference type="Pfam" id="PF00012">
    <property type="entry name" value="HSP70"/>
    <property type="match status" value="1"/>
</dbReference>
<keyword evidence="3" id="KW-0547">Nucleotide-binding</keyword>
<feature type="compositionally biased region" description="Low complexity" evidence="8">
    <location>
        <begin position="571"/>
        <end position="599"/>
    </location>
</feature>
<comment type="caution">
    <text evidence="10">The sequence shown here is derived from an EMBL/GenBank/DDBJ whole genome shotgun (WGS) entry which is preliminary data.</text>
</comment>
<evidence type="ECO:0000313" key="11">
    <source>
        <dbReference type="Proteomes" id="UP000593561"/>
    </source>
</evidence>
<dbReference type="InterPro" id="IPR018181">
    <property type="entry name" value="Heat_shock_70_CS"/>
</dbReference>
<feature type="compositionally biased region" description="Basic and acidic residues" evidence="8">
    <location>
        <begin position="834"/>
        <end position="886"/>
    </location>
</feature>
<dbReference type="Gene3D" id="2.60.34.10">
    <property type="entry name" value="Substrate Binding Domain Of DNAk, Chain A, domain 1"/>
    <property type="match status" value="1"/>
</dbReference>
<evidence type="ECO:0000256" key="7">
    <source>
        <dbReference type="ARBA" id="ARBA00061090"/>
    </source>
</evidence>
<dbReference type="Gene3D" id="3.30.30.30">
    <property type="match status" value="1"/>
</dbReference>
<dbReference type="InterPro" id="IPR029047">
    <property type="entry name" value="HSP70_peptide-bd_sf"/>
</dbReference>
<feature type="compositionally biased region" description="Polar residues" evidence="8">
    <location>
        <begin position="559"/>
        <end position="569"/>
    </location>
</feature>